<dbReference type="AlphaFoldDB" id="A0A8J4EAG9"/>
<evidence type="ECO:0000256" key="1">
    <source>
        <dbReference type="SAM" id="MobiDB-lite"/>
    </source>
</evidence>
<dbReference type="CDD" id="cd15482">
    <property type="entry name" value="Sialidase_non-viral"/>
    <property type="match status" value="1"/>
</dbReference>
<name>A0A8J4EAG9_9ACTN</name>
<evidence type="ECO:0000313" key="3">
    <source>
        <dbReference type="EMBL" id="GIJ68275.1"/>
    </source>
</evidence>
<evidence type="ECO:0000256" key="2">
    <source>
        <dbReference type="SAM" id="Phobius"/>
    </source>
</evidence>
<dbReference type="RefSeq" id="WP_203928229.1">
    <property type="nucleotide sequence ID" value="NZ_BOPH01000039.1"/>
</dbReference>
<keyword evidence="2" id="KW-0472">Membrane</keyword>
<comment type="caution">
    <text evidence="3">The sequence shown here is derived from an EMBL/GenBank/DDBJ whole genome shotgun (WGS) entry which is preliminary data.</text>
</comment>
<feature type="region of interest" description="Disordered" evidence="1">
    <location>
        <begin position="1"/>
        <end position="22"/>
    </location>
</feature>
<feature type="region of interest" description="Disordered" evidence="1">
    <location>
        <begin position="162"/>
        <end position="185"/>
    </location>
</feature>
<feature type="transmembrane region" description="Helical" evidence="2">
    <location>
        <begin position="42"/>
        <end position="60"/>
    </location>
</feature>
<proteinExistence type="predicted"/>
<accession>A0A8J4EAG9</accession>
<dbReference type="EMBL" id="BOPH01000039">
    <property type="protein sequence ID" value="GIJ68275.1"/>
    <property type="molecule type" value="Genomic_DNA"/>
</dbReference>
<feature type="region of interest" description="Disordered" evidence="1">
    <location>
        <begin position="65"/>
        <end position="105"/>
    </location>
</feature>
<organism evidence="3 4">
    <name type="scientific">Virgisporangium ochraceum</name>
    <dbReference type="NCBI Taxonomy" id="65505"/>
    <lineage>
        <taxon>Bacteria</taxon>
        <taxon>Bacillati</taxon>
        <taxon>Actinomycetota</taxon>
        <taxon>Actinomycetes</taxon>
        <taxon>Micromonosporales</taxon>
        <taxon>Micromonosporaceae</taxon>
        <taxon>Virgisporangium</taxon>
    </lineage>
</organism>
<keyword evidence="2" id="KW-0812">Transmembrane</keyword>
<keyword evidence="2" id="KW-1133">Transmembrane helix</keyword>
<reference evidence="3" key="1">
    <citation type="submission" date="2021-01" db="EMBL/GenBank/DDBJ databases">
        <title>Whole genome shotgun sequence of Virgisporangium ochraceum NBRC 16418.</title>
        <authorList>
            <person name="Komaki H."/>
            <person name="Tamura T."/>
        </authorList>
    </citation>
    <scope>NUCLEOTIDE SEQUENCE</scope>
    <source>
        <strain evidence="3">NBRC 16418</strain>
    </source>
</reference>
<sequence length="439" mass="46250">MRLHDLLDHVATADEPPGRPVDGADLYATAMRRRRVTMGARAAGAAVLGVALIGSVLVAVTPDDRRDATTTPGASHSTSPGVEPSVPAQSAEATPAGMPPGPWPVGSVGGHGQHLYAFTGPVCACVNHLWGSNDGGKTWTFRQTDVIGGDDIFVSPSGTVMSAGLDPGKGPSISVDGGRTSTPAKEVTDIEGAPDDQVTYCDRRRGDGPQNSPAAYTCEVVAVDLRAGGYGPLRNQPDLEPNLLRTGDNVLWVAGSVRTGDRRVMAVTRSTDGGRTWQRQEFAETGFAEPGGTVGVYPELLIGRDGTVVADFVYDTPAGQRRYIARTTGGAWQRLTGLDELDANPLSGRLTRYSYVDADGTHVVSAAGPKGWDLVFRAARRGETVYRPIARPAGLPTVTGEPWSYVTYLPGNGYALFSAGVGLWLSPDARTWRQVKLGG</sequence>
<evidence type="ECO:0000313" key="4">
    <source>
        <dbReference type="Proteomes" id="UP000635606"/>
    </source>
</evidence>
<keyword evidence="4" id="KW-1185">Reference proteome</keyword>
<dbReference type="Gene3D" id="2.130.10.10">
    <property type="entry name" value="YVTN repeat-like/Quinoprotein amine dehydrogenase"/>
    <property type="match status" value="1"/>
</dbReference>
<dbReference type="Proteomes" id="UP000635606">
    <property type="component" value="Unassembled WGS sequence"/>
</dbReference>
<gene>
    <name evidence="3" type="ORF">Voc01_031920</name>
</gene>
<protein>
    <submittedName>
        <fullName evidence="3">Uncharacterized protein</fullName>
    </submittedName>
</protein>
<dbReference type="InterPro" id="IPR015943">
    <property type="entry name" value="WD40/YVTN_repeat-like_dom_sf"/>
</dbReference>
<feature type="compositionally biased region" description="Basic and acidic residues" evidence="1">
    <location>
        <begin position="1"/>
        <end position="12"/>
    </location>
</feature>
<dbReference type="SUPFAM" id="SSF110296">
    <property type="entry name" value="Oligoxyloglucan reducing end-specific cellobiohydrolase"/>
    <property type="match status" value="1"/>
</dbReference>